<evidence type="ECO:0000313" key="4">
    <source>
        <dbReference type="Proteomes" id="UP000829069"/>
    </source>
</evidence>
<evidence type="ECO:0000256" key="2">
    <source>
        <dbReference type="SAM" id="Phobius"/>
    </source>
</evidence>
<dbReference type="Proteomes" id="UP000829069">
    <property type="component" value="Chromosome"/>
</dbReference>
<evidence type="ECO:0000256" key="1">
    <source>
        <dbReference type="SAM" id="MobiDB-lite"/>
    </source>
</evidence>
<feature type="compositionally biased region" description="Polar residues" evidence="1">
    <location>
        <begin position="1"/>
        <end position="21"/>
    </location>
</feature>
<dbReference type="RefSeq" id="WP_241913331.1">
    <property type="nucleotide sequence ID" value="NZ_CP093326.1"/>
</dbReference>
<keyword evidence="2" id="KW-0812">Transmembrane</keyword>
<name>A0ABY3W9N2_9MICC</name>
<feature type="transmembrane region" description="Helical" evidence="2">
    <location>
        <begin position="34"/>
        <end position="53"/>
    </location>
</feature>
<evidence type="ECO:0000313" key="3">
    <source>
        <dbReference type="EMBL" id="UNK45032.1"/>
    </source>
</evidence>
<gene>
    <name evidence="3" type="ORF">MNQ99_13905</name>
</gene>
<keyword evidence="2" id="KW-0472">Membrane</keyword>
<dbReference type="InterPro" id="IPR025443">
    <property type="entry name" value="DUF4307"/>
</dbReference>
<dbReference type="EMBL" id="CP093326">
    <property type="protein sequence ID" value="UNK45032.1"/>
    <property type="molecule type" value="Genomic_DNA"/>
</dbReference>
<keyword evidence="2" id="KW-1133">Transmembrane helix</keyword>
<dbReference type="Pfam" id="PF14155">
    <property type="entry name" value="DUF4307"/>
    <property type="match status" value="1"/>
</dbReference>
<proteinExistence type="predicted"/>
<accession>A0ABY3W9N2</accession>
<feature type="region of interest" description="Disordered" evidence="1">
    <location>
        <begin position="1"/>
        <end position="24"/>
    </location>
</feature>
<sequence length="148" mass="15066">MSTAGPRTPQTSSSLTVSNRYGTPRRSLSRRAKLALAGGALGVAVVGAGFFALGQNGPQIDTKDVGFAVADAGHMTVDFQVTKDPEATVQCAIKALSDNYAVVGWKVATIGPAGETTAGTTAHRVQLRTESLAVSGGVDSCWAADANS</sequence>
<keyword evidence="4" id="KW-1185">Reference proteome</keyword>
<protein>
    <submittedName>
        <fullName evidence="3">DUF4307 domain-containing protein</fullName>
    </submittedName>
</protein>
<reference evidence="3 4" key="1">
    <citation type="submission" date="2022-03" db="EMBL/GenBank/DDBJ databases">
        <title>Isotopic signatures of nitrous oxide derived from detoxification processes.</title>
        <authorList>
            <person name="Behrendt U."/>
            <person name="Buchen C."/>
            <person name="Well R."/>
            <person name="Ulrich A."/>
            <person name="Rohe L."/>
            <person name="Kolb S."/>
            <person name="Schloter M."/>
            <person name="Horn M.A."/>
            <person name="Augustin J."/>
        </authorList>
    </citation>
    <scope>NUCLEOTIDE SEQUENCE [LARGE SCALE GENOMIC DNA]</scope>
    <source>
        <strain evidence="3 4">S4-C24</strain>
    </source>
</reference>
<organism evidence="3 4">
    <name type="scientific">Arthrobacter sulfonylureivorans</name>
    <dbReference type="NCBI Taxonomy" id="2486855"/>
    <lineage>
        <taxon>Bacteria</taxon>
        <taxon>Bacillati</taxon>
        <taxon>Actinomycetota</taxon>
        <taxon>Actinomycetes</taxon>
        <taxon>Micrococcales</taxon>
        <taxon>Micrococcaceae</taxon>
        <taxon>Arthrobacter</taxon>
    </lineage>
</organism>